<comment type="similarity">
    <text evidence="2">Belongs to the serine/threonine dehydratase family.</text>
</comment>
<organism evidence="6">
    <name type="scientific">Solibacter usitatus (strain Ellin6076)</name>
    <dbReference type="NCBI Taxonomy" id="234267"/>
    <lineage>
        <taxon>Bacteria</taxon>
        <taxon>Pseudomonadati</taxon>
        <taxon>Acidobacteriota</taxon>
        <taxon>Terriglobia</taxon>
        <taxon>Bryobacterales</taxon>
        <taxon>Solibacteraceae</taxon>
        <taxon>Candidatus Solibacter</taxon>
    </lineage>
</organism>
<feature type="domain" description="Tryptophan synthase beta chain-like PALP" evidence="5">
    <location>
        <begin position="21"/>
        <end position="299"/>
    </location>
</feature>
<evidence type="ECO:0000256" key="4">
    <source>
        <dbReference type="ARBA" id="ARBA00023239"/>
    </source>
</evidence>
<keyword evidence="4" id="KW-0456">Lyase</keyword>
<dbReference type="AlphaFoldDB" id="Q025L3"/>
<dbReference type="eggNOG" id="COG1171">
    <property type="taxonomic scope" value="Bacteria"/>
</dbReference>
<dbReference type="FunFam" id="3.40.50.1100:FF:000005">
    <property type="entry name" value="Threonine dehydratase catabolic"/>
    <property type="match status" value="1"/>
</dbReference>
<keyword evidence="3" id="KW-0663">Pyridoxal phosphate</keyword>
<dbReference type="Pfam" id="PF00291">
    <property type="entry name" value="PALP"/>
    <property type="match status" value="1"/>
</dbReference>
<protein>
    <submittedName>
        <fullName evidence="6">Pyridoxal-5'-phosphate-dependent enzyme, beta subunit</fullName>
    </submittedName>
</protein>
<comment type="cofactor">
    <cofactor evidence="1">
        <name>pyridoxal 5'-phosphate</name>
        <dbReference type="ChEBI" id="CHEBI:597326"/>
    </cofactor>
</comment>
<dbReference type="GO" id="GO:0006565">
    <property type="term" value="P:L-serine catabolic process"/>
    <property type="evidence" value="ECO:0007669"/>
    <property type="project" value="TreeGrafter"/>
</dbReference>
<dbReference type="GO" id="GO:0009097">
    <property type="term" value="P:isoleucine biosynthetic process"/>
    <property type="evidence" value="ECO:0007669"/>
    <property type="project" value="TreeGrafter"/>
</dbReference>
<dbReference type="InterPro" id="IPR050147">
    <property type="entry name" value="Ser/Thr_Dehydratase"/>
</dbReference>
<dbReference type="GO" id="GO:0006567">
    <property type="term" value="P:L-threonine catabolic process"/>
    <property type="evidence" value="ECO:0007669"/>
    <property type="project" value="TreeGrafter"/>
</dbReference>
<dbReference type="InParanoid" id="Q025L3"/>
<sequence>MMPITLEDVEEARRNIAGTALRTPLVPLAAEGPAAVWLKLENLQPIGAFKIRGAANVMARTPRERLARGVLTASAGNMAQGVAFCARRMGVPATIVAPDTAPATKIRAVERLGGRVILAPFADWWRTFETRTYPGVDATFIHAFDDPDVMAGNGTIALELLEDLPDLDAVVIPWGGGGLSCGIAEVLRKLAPRVKIYAAEVETAAPLAASLAAGSLQTVAYQPSFVDGIGSKMVFANMFEQAQRLLDGSLVVTLSEAAAAMKLAAERNRVIVEGASACAIAAAFSGRAGSGRVAAIVSGGNIDLEKFSQLTAA</sequence>
<dbReference type="GO" id="GO:0003941">
    <property type="term" value="F:L-serine ammonia-lyase activity"/>
    <property type="evidence" value="ECO:0007669"/>
    <property type="project" value="TreeGrafter"/>
</dbReference>
<dbReference type="STRING" id="234267.Acid_2317"/>
<evidence type="ECO:0000256" key="1">
    <source>
        <dbReference type="ARBA" id="ARBA00001933"/>
    </source>
</evidence>
<accession>Q025L3</accession>
<name>Q025L3_SOLUE</name>
<dbReference type="SUPFAM" id="SSF53686">
    <property type="entry name" value="Tryptophan synthase beta subunit-like PLP-dependent enzymes"/>
    <property type="match status" value="1"/>
</dbReference>
<dbReference type="PANTHER" id="PTHR48078:SF6">
    <property type="entry name" value="L-THREONINE DEHYDRATASE CATABOLIC TDCB"/>
    <property type="match status" value="1"/>
</dbReference>
<dbReference type="HOGENOM" id="CLU_021152_4_2_0"/>
<gene>
    <name evidence="6" type="ordered locus">Acid_2317</name>
</gene>
<evidence type="ECO:0000256" key="3">
    <source>
        <dbReference type="ARBA" id="ARBA00022898"/>
    </source>
</evidence>
<evidence type="ECO:0000313" key="6">
    <source>
        <dbReference type="EMBL" id="ABJ83306.1"/>
    </source>
</evidence>
<dbReference type="InterPro" id="IPR036052">
    <property type="entry name" value="TrpB-like_PALP_sf"/>
</dbReference>
<dbReference type="InterPro" id="IPR001926">
    <property type="entry name" value="TrpB-like_PALP"/>
</dbReference>
<reference evidence="6" key="1">
    <citation type="submission" date="2006-10" db="EMBL/GenBank/DDBJ databases">
        <title>Complete sequence of Solibacter usitatus Ellin6076.</title>
        <authorList>
            <consortium name="US DOE Joint Genome Institute"/>
            <person name="Copeland A."/>
            <person name="Lucas S."/>
            <person name="Lapidus A."/>
            <person name="Barry K."/>
            <person name="Detter J.C."/>
            <person name="Glavina del Rio T."/>
            <person name="Hammon N."/>
            <person name="Israni S."/>
            <person name="Dalin E."/>
            <person name="Tice H."/>
            <person name="Pitluck S."/>
            <person name="Thompson L.S."/>
            <person name="Brettin T."/>
            <person name="Bruce D."/>
            <person name="Han C."/>
            <person name="Tapia R."/>
            <person name="Gilna P."/>
            <person name="Schmutz J."/>
            <person name="Larimer F."/>
            <person name="Land M."/>
            <person name="Hauser L."/>
            <person name="Kyrpides N."/>
            <person name="Mikhailova N."/>
            <person name="Janssen P.H."/>
            <person name="Kuske C.R."/>
            <person name="Richardson P."/>
        </authorList>
    </citation>
    <scope>NUCLEOTIDE SEQUENCE</scope>
    <source>
        <strain evidence="6">Ellin6076</strain>
    </source>
</reference>
<evidence type="ECO:0000256" key="2">
    <source>
        <dbReference type="ARBA" id="ARBA00010869"/>
    </source>
</evidence>
<proteinExistence type="inferred from homology"/>
<dbReference type="PANTHER" id="PTHR48078">
    <property type="entry name" value="THREONINE DEHYDRATASE, MITOCHONDRIAL-RELATED"/>
    <property type="match status" value="1"/>
</dbReference>
<dbReference type="KEGG" id="sus:Acid_2317"/>
<evidence type="ECO:0000259" key="5">
    <source>
        <dbReference type="Pfam" id="PF00291"/>
    </source>
</evidence>
<dbReference type="Gene3D" id="3.40.50.1100">
    <property type="match status" value="2"/>
</dbReference>
<dbReference type="GO" id="GO:0004794">
    <property type="term" value="F:threonine deaminase activity"/>
    <property type="evidence" value="ECO:0007669"/>
    <property type="project" value="TreeGrafter"/>
</dbReference>
<dbReference type="EMBL" id="CP000473">
    <property type="protein sequence ID" value="ABJ83306.1"/>
    <property type="molecule type" value="Genomic_DNA"/>
</dbReference>